<dbReference type="InterPro" id="IPR011322">
    <property type="entry name" value="N-reg_PII-like_a/b"/>
</dbReference>
<evidence type="ECO:0000313" key="3">
    <source>
        <dbReference type="Proteomes" id="UP000029644"/>
    </source>
</evidence>
<dbReference type="InterPro" id="IPR018551">
    <property type="entry name" value="DUF2007"/>
</dbReference>
<accession>A0A090VBU0</accession>
<dbReference type="Proteomes" id="UP000029644">
    <property type="component" value="Unassembled WGS sequence"/>
</dbReference>
<dbReference type="Pfam" id="PF09413">
    <property type="entry name" value="DUF2007"/>
    <property type="match status" value="1"/>
</dbReference>
<dbReference type="RefSeq" id="WP_042502500.1">
    <property type="nucleotide sequence ID" value="NZ_BBNQ01000001.1"/>
</dbReference>
<feature type="domain" description="DUF2007" evidence="1">
    <location>
        <begin position="16"/>
        <end position="67"/>
    </location>
</feature>
<comment type="caution">
    <text evidence="2">The sequence shown here is derived from an EMBL/GenBank/DDBJ whole genome shotgun (WGS) entry which is preliminary data.</text>
</comment>
<sequence>MSLTTIKKSNLASDLIILKGKLESEGITCYLKNEFTTQLMHYAPTCEVELQVLNSDLEQVEKIMSAMQV</sequence>
<proteinExistence type="predicted"/>
<name>A0A090VBU0_9FLAO</name>
<protein>
    <recommendedName>
        <fullName evidence="1">DUF2007 domain-containing protein</fullName>
    </recommendedName>
</protein>
<dbReference type="OrthoDB" id="8480302at2"/>
<dbReference type="SUPFAM" id="SSF54913">
    <property type="entry name" value="GlnB-like"/>
    <property type="match status" value="1"/>
</dbReference>
<evidence type="ECO:0000313" key="2">
    <source>
        <dbReference type="EMBL" id="GAL60854.1"/>
    </source>
</evidence>
<dbReference type="EMBL" id="BBNQ01000001">
    <property type="protein sequence ID" value="GAL60854.1"/>
    <property type="molecule type" value="Genomic_DNA"/>
</dbReference>
<dbReference type="AlphaFoldDB" id="A0A090VBU0"/>
<organism evidence="2 3">
    <name type="scientific">Algibacter lectus</name>
    <dbReference type="NCBI Taxonomy" id="221126"/>
    <lineage>
        <taxon>Bacteria</taxon>
        <taxon>Pseudomonadati</taxon>
        <taxon>Bacteroidota</taxon>
        <taxon>Flavobacteriia</taxon>
        <taxon>Flavobacteriales</taxon>
        <taxon>Flavobacteriaceae</taxon>
        <taxon>Algibacter</taxon>
    </lineage>
</organism>
<reference evidence="2 3" key="1">
    <citation type="journal article" date="2014" name="Genome Announc.">
        <title>Draft Genome Sequences of Marine Flavobacterium Algibacter lectus Strains SS8 and NR4.</title>
        <authorList>
            <person name="Takatani N."/>
            <person name="Nakanishi M."/>
            <person name="Meirelles P."/>
            <person name="Mino S."/>
            <person name="Suda W."/>
            <person name="Oshima K."/>
            <person name="Hattori M."/>
            <person name="Ohkuma M."/>
            <person name="Hosokawa M."/>
            <person name="Miyashita K."/>
            <person name="Thompson F.L."/>
            <person name="Niwa A."/>
            <person name="Sawabe T."/>
            <person name="Sawabe T."/>
        </authorList>
    </citation>
    <scope>NUCLEOTIDE SEQUENCE [LARGE SCALE GENOMIC DNA]</scope>
    <source>
        <strain evidence="2 3">JCM 19300</strain>
    </source>
</reference>
<gene>
    <name evidence="2" type="ORF">JCM19300_3792</name>
</gene>
<evidence type="ECO:0000259" key="1">
    <source>
        <dbReference type="Pfam" id="PF09413"/>
    </source>
</evidence>